<dbReference type="InterPro" id="IPR018148">
    <property type="entry name" value="Methylglyoxal_synth_AS"/>
</dbReference>
<proteinExistence type="predicted"/>
<reference evidence="1" key="1">
    <citation type="journal article" date="2020" name="mSystems">
        <title>Genome- and Community-Level Interaction Insights into Carbon Utilization and Element Cycling Functions of Hydrothermarchaeota in Hydrothermal Sediment.</title>
        <authorList>
            <person name="Zhou Z."/>
            <person name="Liu Y."/>
            <person name="Xu W."/>
            <person name="Pan J."/>
            <person name="Luo Z.H."/>
            <person name="Li M."/>
        </authorList>
    </citation>
    <scope>NUCLEOTIDE SEQUENCE [LARGE SCALE GENOMIC DNA]</scope>
    <source>
        <strain evidence="1">SpSt-747</strain>
    </source>
</reference>
<comment type="caution">
    <text evidence="1">The sequence shown here is derived from an EMBL/GenBank/DDBJ whole genome shotgun (WGS) entry which is preliminary data.</text>
</comment>
<accession>A0A7V4DEB6</accession>
<dbReference type="PROSITE" id="PS01335">
    <property type="entry name" value="METHYLGLYOXAL_SYNTH"/>
    <property type="match status" value="1"/>
</dbReference>
<dbReference type="EC" id="4.2.3.3" evidence="1"/>
<gene>
    <name evidence="1" type="ORF">ENV30_06135</name>
</gene>
<dbReference type="SUPFAM" id="SSF52335">
    <property type="entry name" value="Methylglyoxal synthase-like"/>
    <property type="match status" value="1"/>
</dbReference>
<evidence type="ECO:0000313" key="1">
    <source>
        <dbReference type="EMBL" id="HGI30869.1"/>
    </source>
</evidence>
<dbReference type="GO" id="GO:0019242">
    <property type="term" value="P:methylglyoxal biosynthetic process"/>
    <property type="evidence" value="ECO:0007669"/>
    <property type="project" value="InterPro"/>
</dbReference>
<dbReference type="InterPro" id="IPR004363">
    <property type="entry name" value="Methylgl_synth"/>
</dbReference>
<dbReference type="EMBL" id="DTFV01000087">
    <property type="protein sequence ID" value="HGI30869.1"/>
    <property type="molecule type" value="Genomic_DNA"/>
</dbReference>
<dbReference type="InterPro" id="IPR036914">
    <property type="entry name" value="MGS-like_dom_sf"/>
</dbReference>
<keyword evidence="1" id="KW-0456">Lyase</keyword>
<name>A0A7V4DEB6_9BACT</name>
<sequence>MKYREVLMTPQKRIALITHDNKKDELLAWARFNRGTLSQHKPYATGTTEGILERELHLPIVKLESGPLGGDQQIGAKIAEGATTHKEYRRLVPDYSAYRERLRVKE</sequence>
<dbReference type="PANTHER" id="PTHR30492:SF0">
    <property type="entry name" value="METHYLGLYOXAL SYNTHASE"/>
    <property type="match status" value="1"/>
</dbReference>
<dbReference type="PANTHER" id="PTHR30492">
    <property type="entry name" value="METHYLGLYOXAL SYNTHASE"/>
    <property type="match status" value="1"/>
</dbReference>
<dbReference type="Gene3D" id="3.40.50.1380">
    <property type="entry name" value="Methylglyoxal synthase-like domain"/>
    <property type="match status" value="1"/>
</dbReference>
<protein>
    <submittedName>
        <fullName evidence="1">Methylglyoxal synthase</fullName>
        <ecNumber evidence="1">4.2.3.3</ecNumber>
    </submittedName>
</protein>
<dbReference type="NCBIfam" id="NF003559">
    <property type="entry name" value="PRK05234.1"/>
    <property type="match status" value="1"/>
</dbReference>
<dbReference type="GO" id="GO:0005829">
    <property type="term" value="C:cytosol"/>
    <property type="evidence" value="ECO:0007669"/>
    <property type="project" value="TreeGrafter"/>
</dbReference>
<dbReference type="AlphaFoldDB" id="A0A7V4DEB6"/>
<organism evidence="1">
    <name type="scientific">Candidatus Caldatribacterium californiense</name>
    <dbReference type="NCBI Taxonomy" id="1454726"/>
    <lineage>
        <taxon>Bacteria</taxon>
        <taxon>Pseudomonadati</taxon>
        <taxon>Atribacterota</taxon>
        <taxon>Atribacteria</taxon>
        <taxon>Atribacterales</taxon>
        <taxon>Candidatus Caldatribacteriaceae</taxon>
        <taxon>Candidatus Caldatribacterium</taxon>
    </lineage>
</organism>
<dbReference type="GO" id="GO:0008929">
    <property type="term" value="F:methylglyoxal synthase activity"/>
    <property type="evidence" value="ECO:0007669"/>
    <property type="project" value="UniProtKB-EC"/>
</dbReference>